<proteinExistence type="predicted"/>
<reference evidence="1" key="1">
    <citation type="submission" date="2024-01" db="EMBL/GenBank/DDBJ databases">
        <authorList>
            <person name="Webb A."/>
        </authorList>
    </citation>
    <scope>NUCLEOTIDE SEQUENCE</scope>
    <source>
        <strain evidence="1">Pm1</strain>
    </source>
</reference>
<sequence>MDADVNAIEIDDDNAGIFSIAKDCHSEDDDALTGEDNVVSALQTKCNAVDRMNQQRNFCCFAKRLSASFKTLLQMH</sequence>
<evidence type="ECO:0000313" key="2">
    <source>
        <dbReference type="Proteomes" id="UP001162060"/>
    </source>
</evidence>
<dbReference type="AlphaFoldDB" id="A0AAV1TNQ6"/>
<dbReference type="EMBL" id="CAKLBY020000067">
    <property type="protein sequence ID" value="CAK7923082.1"/>
    <property type="molecule type" value="Genomic_DNA"/>
</dbReference>
<protein>
    <submittedName>
        <fullName evidence="1">Uncharacterized protein</fullName>
    </submittedName>
</protein>
<comment type="caution">
    <text evidence="1">The sequence shown here is derived from an EMBL/GenBank/DDBJ whole genome shotgun (WGS) entry which is preliminary data.</text>
</comment>
<evidence type="ECO:0000313" key="1">
    <source>
        <dbReference type="EMBL" id="CAK7923082.1"/>
    </source>
</evidence>
<name>A0AAV1TNQ6_9STRA</name>
<gene>
    <name evidence="1" type="ORF">PM001_LOCUS8232</name>
</gene>
<accession>A0AAV1TNQ6</accession>
<organism evidence="1 2">
    <name type="scientific">Peronospora matthiolae</name>
    <dbReference type="NCBI Taxonomy" id="2874970"/>
    <lineage>
        <taxon>Eukaryota</taxon>
        <taxon>Sar</taxon>
        <taxon>Stramenopiles</taxon>
        <taxon>Oomycota</taxon>
        <taxon>Peronosporomycetes</taxon>
        <taxon>Peronosporales</taxon>
        <taxon>Peronosporaceae</taxon>
        <taxon>Peronospora</taxon>
    </lineage>
</organism>
<dbReference type="Proteomes" id="UP001162060">
    <property type="component" value="Unassembled WGS sequence"/>
</dbReference>